<dbReference type="EMBL" id="JABSTR010000009">
    <property type="protein sequence ID" value="KAH9378773.1"/>
    <property type="molecule type" value="Genomic_DNA"/>
</dbReference>
<organism evidence="2 3">
    <name type="scientific">Haemaphysalis longicornis</name>
    <name type="common">Bush tick</name>
    <dbReference type="NCBI Taxonomy" id="44386"/>
    <lineage>
        <taxon>Eukaryota</taxon>
        <taxon>Metazoa</taxon>
        <taxon>Ecdysozoa</taxon>
        <taxon>Arthropoda</taxon>
        <taxon>Chelicerata</taxon>
        <taxon>Arachnida</taxon>
        <taxon>Acari</taxon>
        <taxon>Parasitiformes</taxon>
        <taxon>Ixodida</taxon>
        <taxon>Ixodoidea</taxon>
        <taxon>Ixodidae</taxon>
        <taxon>Haemaphysalinae</taxon>
        <taxon>Haemaphysalis</taxon>
    </lineage>
</organism>
<evidence type="ECO:0000313" key="2">
    <source>
        <dbReference type="EMBL" id="KAH9378773.1"/>
    </source>
</evidence>
<reference evidence="2 3" key="1">
    <citation type="journal article" date="2020" name="Cell">
        <title>Large-Scale Comparative Analyses of Tick Genomes Elucidate Their Genetic Diversity and Vector Capacities.</title>
        <authorList>
            <consortium name="Tick Genome and Microbiome Consortium (TIGMIC)"/>
            <person name="Jia N."/>
            <person name="Wang J."/>
            <person name="Shi W."/>
            <person name="Du L."/>
            <person name="Sun Y."/>
            <person name="Zhan W."/>
            <person name="Jiang J.F."/>
            <person name="Wang Q."/>
            <person name="Zhang B."/>
            <person name="Ji P."/>
            <person name="Bell-Sakyi L."/>
            <person name="Cui X.M."/>
            <person name="Yuan T.T."/>
            <person name="Jiang B.G."/>
            <person name="Yang W.F."/>
            <person name="Lam T.T."/>
            <person name="Chang Q.C."/>
            <person name="Ding S.J."/>
            <person name="Wang X.J."/>
            <person name="Zhu J.G."/>
            <person name="Ruan X.D."/>
            <person name="Zhao L."/>
            <person name="Wei J.T."/>
            <person name="Ye R.Z."/>
            <person name="Que T.C."/>
            <person name="Du C.H."/>
            <person name="Zhou Y.H."/>
            <person name="Cheng J.X."/>
            <person name="Dai P.F."/>
            <person name="Guo W.B."/>
            <person name="Han X.H."/>
            <person name="Huang E.J."/>
            <person name="Li L.F."/>
            <person name="Wei W."/>
            <person name="Gao Y.C."/>
            <person name="Liu J.Z."/>
            <person name="Shao H.Z."/>
            <person name="Wang X."/>
            <person name="Wang C.C."/>
            <person name="Yang T.C."/>
            <person name="Huo Q.B."/>
            <person name="Li W."/>
            <person name="Chen H.Y."/>
            <person name="Chen S.E."/>
            <person name="Zhou L.G."/>
            <person name="Ni X.B."/>
            <person name="Tian J.H."/>
            <person name="Sheng Y."/>
            <person name="Liu T."/>
            <person name="Pan Y.S."/>
            <person name="Xia L.Y."/>
            <person name="Li J."/>
            <person name="Zhao F."/>
            <person name="Cao W.C."/>
        </authorList>
    </citation>
    <scope>NUCLEOTIDE SEQUENCE [LARGE SCALE GENOMIC DNA]</scope>
    <source>
        <strain evidence="2">HaeL-2018</strain>
    </source>
</reference>
<dbReference type="VEuPathDB" id="VectorBase:HLOH_060947"/>
<proteinExistence type="predicted"/>
<feature type="region of interest" description="Disordered" evidence="1">
    <location>
        <begin position="1"/>
        <end position="25"/>
    </location>
</feature>
<accession>A0A9J6GTC6</accession>
<keyword evidence="3" id="KW-1185">Reference proteome</keyword>
<sequence>MLRLPRSRTPRRRVAKPGHRESAVCGLSNPMKKHVCTRRCVLCKGAHRTGNKRCLERPVPRSPPSHRQANTKTEEAPSTMTSHDPYPKDLPQPERAIGPVPKGSLPNSNQLPWSRADAVNATEMAR</sequence>
<evidence type="ECO:0000256" key="1">
    <source>
        <dbReference type="SAM" id="MobiDB-lite"/>
    </source>
</evidence>
<dbReference type="AlphaFoldDB" id="A0A9J6GTC6"/>
<feature type="compositionally biased region" description="Polar residues" evidence="1">
    <location>
        <begin position="65"/>
        <end position="82"/>
    </location>
</feature>
<gene>
    <name evidence="2" type="ORF">HPB48_011177</name>
</gene>
<evidence type="ECO:0000313" key="3">
    <source>
        <dbReference type="Proteomes" id="UP000821853"/>
    </source>
</evidence>
<dbReference type="Proteomes" id="UP000821853">
    <property type="component" value="Unassembled WGS sequence"/>
</dbReference>
<feature type="region of interest" description="Disordered" evidence="1">
    <location>
        <begin position="51"/>
        <end position="126"/>
    </location>
</feature>
<protein>
    <submittedName>
        <fullName evidence="2">Uncharacterized protein</fullName>
    </submittedName>
</protein>
<comment type="caution">
    <text evidence="2">The sequence shown here is derived from an EMBL/GenBank/DDBJ whole genome shotgun (WGS) entry which is preliminary data.</text>
</comment>
<name>A0A9J6GTC6_HAELO</name>
<feature type="compositionally biased region" description="Basic residues" evidence="1">
    <location>
        <begin position="1"/>
        <end position="17"/>
    </location>
</feature>